<dbReference type="InterPro" id="IPR013830">
    <property type="entry name" value="SGNH_hydro"/>
</dbReference>
<comment type="caution">
    <text evidence="2">The sequence shown here is derived from an EMBL/GenBank/DDBJ whole genome shotgun (WGS) entry which is preliminary data.</text>
</comment>
<organism evidence="2 3">
    <name type="scientific">Thalassococcus lentus</name>
    <dbReference type="NCBI Taxonomy" id="1210524"/>
    <lineage>
        <taxon>Bacteria</taxon>
        <taxon>Pseudomonadati</taxon>
        <taxon>Pseudomonadota</taxon>
        <taxon>Alphaproteobacteria</taxon>
        <taxon>Rhodobacterales</taxon>
        <taxon>Roseobacteraceae</taxon>
        <taxon>Thalassococcus</taxon>
    </lineage>
</organism>
<evidence type="ECO:0000313" key="3">
    <source>
        <dbReference type="Proteomes" id="UP001210720"/>
    </source>
</evidence>
<dbReference type="Pfam" id="PF13472">
    <property type="entry name" value="Lipase_GDSL_2"/>
    <property type="match status" value="1"/>
</dbReference>
<protein>
    <submittedName>
        <fullName evidence="2">SGNH/GDSL hydrolase family protein</fullName>
    </submittedName>
</protein>
<dbReference type="EMBL" id="JAQIOY010000002">
    <property type="protein sequence ID" value="MDA7424206.1"/>
    <property type="molecule type" value="Genomic_DNA"/>
</dbReference>
<evidence type="ECO:0000259" key="1">
    <source>
        <dbReference type="Pfam" id="PF13472"/>
    </source>
</evidence>
<keyword evidence="3" id="KW-1185">Reference proteome</keyword>
<dbReference type="GO" id="GO:0016787">
    <property type="term" value="F:hydrolase activity"/>
    <property type="evidence" value="ECO:0007669"/>
    <property type="project" value="UniProtKB-KW"/>
</dbReference>
<dbReference type="Gene3D" id="3.40.50.1110">
    <property type="entry name" value="SGNH hydrolase"/>
    <property type="match status" value="1"/>
</dbReference>
<accession>A0ABT4XQH7</accession>
<dbReference type="SUPFAM" id="SSF52266">
    <property type="entry name" value="SGNH hydrolase"/>
    <property type="match status" value="1"/>
</dbReference>
<proteinExistence type="predicted"/>
<name>A0ABT4XQH7_9RHOB</name>
<dbReference type="InterPro" id="IPR036514">
    <property type="entry name" value="SGNH_hydro_sf"/>
</dbReference>
<keyword evidence="2" id="KW-0378">Hydrolase</keyword>
<feature type="domain" description="SGNH hydrolase-type esterase" evidence="1">
    <location>
        <begin position="6"/>
        <end position="190"/>
    </location>
</feature>
<dbReference type="RefSeq" id="WP_271431568.1">
    <property type="nucleotide sequence ID" value="NZ_JAQIOY010000002.1"/>
</dbReference>
<dbReference type="Proteomes" id="UP001210720">
    <property type="component" value="Unassembled WGS sequence"/>
</dbReference>
<evidence type="ECO:0000313" key="2">
    <source>
        <dbReference type="EMBL" id="MDA7424206.1"/>
    </source>
</evidence>
<gene>
    <name evidence="2" type="ORF">PFY00_05675</name>
</gene>
<dbReference type="CDD" id="cd01839">
    <property type="entry name" value="SGNH_arylesterase_like"/>
    <property type="match status" value="1"/>
</dbReference>
<reference evidence="2 3" key="1">
    <citation type="submission" date="2023-01" db="EMBL/GenBank/DDBJ databases">
        <title>Thalassococcus onchidii sp. nov., isolated from a marine invertebrate from the South China Sea.</title>
        <authorList>
            <person name="Xu S."/>
            <person name="Liu Z."/>
            <person name="Xu Y."/>
        </authorList>
    </citation>
    <scope>NUCLEOTIDE SEQUENCE [LARGE SCALE GENOMIC DNA]</scope>
    <source>
        <strain evidence="2 3">KCTC 32084</strain>
    </source>
</reference>
<sequence length="208" mass="22293">MSVILCYGDSNTHGTRPMTVAGLSERYEPQDRWPEVMGDHLGAGTHVIPEGLPGRTTVHEDLVEGGARNGLAVLPAVLHSHKPLDLLILMLGTNDLKPRFSVTAHEIARSAIRLAVLARAEQVVKDILVVAPAPVRPAGCLSDVFEGAEQRQRGLDVHISQLAQAEGFGFIAAGDHVAVSPTDGVHWEADAHRYFGSVMAGHVEKLLT</sequence>